<dbReference type="Proteomes" id="UP000886878">
    <property type="component" value="Unassembled WGS sequence"/>
</dbReference>
<dbReference type="Gene3D" id="1.20.120.1760">
    <property type="match status" value="1"/>
</dbReference>
<dbReference type="InterPro" id="IPR004570">
    <property type="entry name" value="Phosphatidylglycerol_P_synth"/>
</dbReference>
<evidence type="ECO:0000256" key="17">
    <source>
        <dbReference type="ARBA" id="ARBA00048586"/>
    </source>
</evidence>
<accession>A0A9D1QPC1</accession>
<gene>
    <name evidence="21" type="primary">pgsA</name>
    <name evidence="21" type="ORF">H9876_04130</name>
</gene>
<comment type="catalytic activity">
    <reaction evidence="17">
        <text>a CDP-1,2-diacyl-sn-glycerol + sn-glycerol 3-phosphate = a 1,2-diacyl-sn-glycero-3-phospho-(1'-sn-glycero-3'-phosphate) + CMP + H(+)</text>
        <dbReference type="Rhea" id="RHEA:12593"/>
        <dbReference type="ChEBI" id="CHEBI:15378"/>
        <dbReference type="ChEBI" id="CHEBI:57597"/>
        <dbReference type="ChEBI" id="CHEBI:58332"/>
        <dbReference type="ChEBI" id="CHEBI:60110"/>
        <dbReference type="ChEBI" id="CHEBI:60377"/>
        <dbReference type="EC" id="2.7.8.5"/>
    </reaction>
</comment>
<organism evidence="21 22">
    <name type="scientific">Candidatus Limosilactobacillus merdipullorum</name>
    <dbReference type="NCBI Taxonomy" id="2838653"/>
    <lineage>
        <taxon>Bacteria</taxon>
        <taxon>Bacillati</taxon>
        <taxon>Bacillota</taxon>
        <taxon>Bacilli</taxon>
        <taxon>Lactobacillales</taxon>
        <taxon>Lactobacillaceae</taxon>
        <taxon>Limosilactobacillus</taxon>
    </lineage>
</organism>
<evidence type="ECO:0000256" key="2">
    <source>
        <dbReference type="ARBA" id="ARBA00004651"/>
    </source>
</evidence>
<keyword evidence="11 20" id="KW-0812">Transmembrane</keyword>
<dbReference type="FunFam" id="1.20.120.1760:FF:000004">
    <property type="entry name" value="CDP-diacylglycerol--glycerol-3-phosphate 3-phosphatidyltransferase"/>
    <property type="match status" value="1"/>
</dbReference>
<evidence type="ECO:0000313" key="22">
    <source>
        <dbReference type="Proteomes" id="UP000886878"/>
    </source>
</evidence>
<keyword evidence="14 20" id="KW-0472">Membrane</keyword>
<evidence type="ECO:0000313" key="21">
    <source>
        <dbReference type="EMBL" id="HIW70548.1"/>
    </source>
</evidence>
<evidence type="ECO:0000256" key="18">
    <source>
        <dbReference type="NCBIfam" id="TIGR00560"/>
    </source>
</evidence>
<reference evidence="21" key="2">
    <citation type="submission" date="2021-04" db="EMBL/GenBank/DDBJ databases">
        <authorList>
            <person name="Gilroy R."/>
        </authorList>
    </citation>
    <scope>NUCLEOTIDE SEQUENCE</scope>
    <source>
        <strain evidence="21">ChiHejej3B27-2180</strain>
    </source>
</reference>
<keyword evidence="9" id="KW-0444">Lipid biosynthesis</keyword>
<keyword evidence="8" id="KW-1003">Cell membrane</keyword>
<sequence length="195" mass="21562">MNLPNKLTVVRLIIIPFFLCLMVLPLAGWGTISFGGATVTVARLVATIVFIAATITDNLDGRIARSQHLVTNFGKFADPLADKLLVMTAFVVLTADGTVPAWVTAIILWRELAVTGLRLLLVEQDGIVLAAKMPGKIKTTTQFIAIIFLLLHDAFFMLIHIPFGEIMLYICLFFTVYSGIDYFYQGRDVFSDGFK</sequence>
<evidence type="ECO:0000256" key="15">
    <source>
        <dbReference type="ARBA" id="ARBA00023209"/>
    </source>
</evidence>
<evidence type="ECO:0000256" key="14">
    <source>
        <dbReference type="ARBA" id="ARBA00023136"/>
    </source>
</evidence>
<dbReference type="GO" id="GO:0008444">
    <property type="term" value="F:CDP-diacylglycerol-glycerol-3-phosphate 3-phosphatidyltransferase activity"/>
    <property type="evidence" value="ECO:0007669"/>
    <property type="project" value="UniProtKB-UniRule"/>
</dbReference>
<dbReference type="PANTHER" id="PTHR14269:SF62">
    <property type="entry name" value="CDP-DIACYLGLYCEROL--GLYCEROL-3-PHOSPHATE 3-PHOSPHATIDYLTRANSFERASE 1, CHLOROPLASTIC"/>
    <property type="match status" value="1"/>
</dbReference>
<reference evidence="21" key="1">
    <citation type="journal article" date="2021" name="PeerJ">
        <title>Extensive microbial diversity within the chicken gut microbiome revealed by metagenomics and culture.</title>
        <authorList>
            <person name="Gilroy R."/>
            <person name="Ravi A."/>
            <person name="Getino M."/>
            <person name="Pursley I."/>
            <person name="Horton D.L."/>
            <person name="Alikhan N.F."/>
            <person name="Baker D."/>
            <person name="Gharbi K."/>
            <person name="Hall N."/>
            <person name="Watson M."/>
            <person name="Adriaenssens E.M."/>
            <person name="Foster-Nyarko E."/>
            <person name="Jarju S."/>
            <person name="Secka A."/>
            <person name="Antonio M."/>
            <person name="Oren A."/>
            <person name="Chaudhuri R.R."/>
            <person name="La Ragione R."/>
            <person name="Hildebrand F."/>
            <person name="Pallen M.J."/>
        </authorList>
    </citation>
    <scope>NUCLEOTIDE SEQUENCE</scope>
    <source>
        <strain evidence="21">ChiHejej3B27-2180</strain>
    </source>
</reference>
<evidence type="ECO:0000256" key="1">
    <source>
        <dbReference type="ARBA" id="ARBA00003973"/>
    </source>
</evidence>
<keyword evidence="16" id="KW-1208">Phospholipid metabolism</keyword>
<dbReference type="Pfam" id="PF01066">
    <property type="entry name" value="CDP-OH_P_transf"/>
    <property type="match status" value="1"/>
</dbReference>
<dbReference type="PANTHER" id="PTHR14269">
    <property type="entry name" value="CDP-DIACYLGLYCEROL--GLYCEROL-3-PHOSPHATE 3-PHOSPHATIDYLTRANSFERASE-RELATED"/>
    <property type="match status" value="1"/>
</dbReference>
<evidence type="ECO:0000256" key="10">
    <source>
        <dbReference type="ARBA" id="ARBA00022679"/>
    </source>
</evidence>
<evidence type="ECO:0000256" key="6">
    <source>
        <dbReference type="ARBA" id="ARBA00013170"/>
    </source>
</evidence>
<protein>
    <recommendedName>
        <fullName evidence="7 18">CDP-diacylglycerol--glycerol-3-phosphate 3-phosphatidyltransferase</fullName>
        <ecNumber evidence="6 18">2.7.8.5</ecNumber>
    </recommendedName>
</protein>
<dbReference type="NCBIfam" id="TIGR00560">
    <property type="entry name" value="pgsA"/>
    <property type="match status" value="1"/>
</dbReference>
<feature type="transmembrane region" description="Helical" evidence="20">
    <location>
        <begin position="9"/>
        <end position="28"/>
    </location>
</feature>
<comment type="caution">
    <text evidence="21">The sequence shown here is derived from an EMBL/GenBank/DDBJ whole genome shotgun (WGS) entry which is preliminary data.</text>
</comment>
<feature type="transmembrane region" description="Helical" evidence="20">
    <location>
        <begin position="34"/>
        <end position="55"/>
    </location>
</feature>
<evidence type="ECO:0000256" key="8">
    <source>
        <dbReference type="ARBA" id="ARBA00022475"/>
    </source>
</evidence>
<keyword evidence="15" id="KW-0594">Phospholipid biosynthesis</keyword>
<evidence type="ECO:0000256" key="12">
    <source>
        <dbReference type="ARBA" id="ARBA00022989"/>
    </source>
</evidence>
<dbReference type="PROSITE" id="PS00379">
    <property type="entry name" value="CDP_ALCOHOL_P_TRANSF"/>
    <property type="match status" value="1"/>
</dbReference>
<keyword evidence="12 20" id="KW-1133">Transmembrane helix</keyword>
<name>A0A9D1QPC1_9LACO</name>
<dbReference type="GO" id="GO:0005886">
    <property type="term" value="C:plasma membrane"/>
    <property type="evidence" value="ECO:0007669"/>
    <property type="project" value="UniProtKB-SubCell"/>
</dbReference>
<feature type="transmembrane region" description="Helical" evidence="20">
    <location>
        <begin position="166"/>
        <end position="184"/>
    </location>
</feature>
<evidence type="ECO:0000256" key="4">
    <source>
        <dbReference type="ARBA" id="ARBA00005189"/>
    </source>
</evidence>
<proteinExistence type="inferred from homology"/>
<dbReference type="InterPro" id="IPR050324">
    <property type="entry name" value="CDP-alcohol_PTase-I"/>
</dbReference>
<dbReference type="EC" id="2.7.8.5" evidence="6 18"/>
<dbReference type="InterPro" id="IPR000462">
    <property type="entry name" value="CDP-OH_P_trans"/>
</dbReference>
<dbReference type="InterPro" id="IPR048254">
    <property type="entry name" value="CDP_ALCOHOL_P_TRANSF_CS"/>
</dbReference>
<evidence type="ECO:0000256" key="3">
    <source>
        <dbReference type="ARBA" id="ARBA00005042"/>
    </source>
</evidence>
<feature type="transmembrane region" description="Helical" evidence="20">
    <location>
        <begin position="76"/>
        <end position="95"/>
    </location>
</feature>
<dbReference type="PIRSF" id="PIRSF000847">
    <property type="entry name" value="Phos_ph_gly_syn"/>
    <property type="match status" value="1"/>
</dbReference>
<comment type="similarity">
    <text evidence="5 19">Belongs to the CDP-alcohol phosphatidyltransferase class-I family.</text>
</comment>
<comment type="subcellular location">
    <subcellularLocation>
        <location evidence="2">Cell membrane</location>
        <topology evidence="2">Multi-pass membrane protein</topology>
    </subcellularLocation>
</comment>
<evidence type="ECO:0000256" key="7">
    <source>
        <dbReference type="ARBA" id="ARBA00014944"/>
    </source>
</evidence>
<evidence type="ECO:0000256" key="13">
    <source>
        <dbReference type="ARBA" id="ARBA00023098"/>
    </source>
</evidence>
<evidence type="ECO:0000256" key="5">
    <source>
        <dbReference type="ARBA" id="ARBA00010441"/>
    </source>
</evidence>
<evidence type="ECO:0000256" key="19">
    <source>
        <dbReference type="RuleBase" id="RU003750"/>
    </source>
</evidence>
<evidence type="ECO:0000256" key="9">
    <source>
        <dbReference type="ARBA" id="ARBA00022516"/>
    </source>
</evidence>
<keyword evidence="10 19" id="KW-0808">Transferase</keyword>
<comment type="pathway">
    <text evidence="4">Lipid metabolism.</text>
</comment>
<dbReference type="InterPro" id="IPR043130">
    <property type="entry name" value="CDP-OH_PTrfase_TM_dom"/>
</dbReference>
<comment type="pathway">
    <text evidence="3">Phospholipid metabolism; phosphatidylglycerol biosynthesis; phosphatidylglycerol from CDP-diacylglycerol: step 1/2.</text>
</comment>
<keyword evidence="13" id="KW-0443">Lipid metabolism</keyword>
<evidence type="ECO:0000256" key="16">
    <source>
        <dbReference type="ARBA" id="ARBA00023264"/>
    </source>
</evidence>
<evidence type="ECO:0000256" key="20">
    <source>
        <dbReference type="SAM" id="Phobius"/>
    </source>
</evidence>
<dbReference type="AlphaFoldDB" id="A0A9D1QPC1"/>
<dbReference type="EMBL" id="DXGK01000083">
    <property type="protein sequence ID" value="HIW70548.1"/>
    <property type="molecule type" value="Genomic_DNA"/>
</dbReference>
<dbReference type="GO" id="GO:0046474">
    <property type="term" value="P:glycerophospholipid biosynthetic process"/>
    <property type="evidence" value="ECO:0007669"/>
    <property type="project" value="TreeGrafter"/>
</dbReference>
<evidence type="ECO:0000256" key="11">
    <source>
        <dbReference type="ARBA" id="ARBA00022692"/>
    </source>
</evidence>
<comment type="function">
    <text evidence="1">This protein catalyzes the committed step to the synthesis of the acidic phospholipids.</text>
</comment>